<dbReference type="Pfam" id="PF08406">
    <property type="entry name" value="CbbQ_C"/>
    <property type="match status" value="1"/>
</dbReference>
<keyword evidence="3" id="KW-0067">ATP-binding</keyword>
<dbReference type="GO" id="GO:0016887">
    <property type="term" value="F:ATP hydrolysis activity"/>
    <property type="evidence" value="ECO:0007669"/>
    <property type="project" value="InterPro"/>
</dbReference>
<dbReference type="Proteomes" id="UP000325614">
    <property type="component" value="Chromosome"/>
</dbReference>
<evidence type="ECO:0000256" key="3">
    <source>
        <dbReference type="ARBA" id="ARBA00022840"/>
    </source>
</evidence>
<organism evidence="6 7">
    <name type="scientific">Microvirga thermotolerans</name>
    <dbReference type="NCBI Taxonomy" id="2651334"/>
    <lineage>
        <taxon>Bacteria</taxon>
        <taxon>Pseudomonadati</taxon>
        <taxon>Pseudomonadota</taxon>
        <taxon>Alphaproteobacteria</taxon>
        <taxon>Hyphomicrobiales</taxon>
        <taxon>Methylobacteriaceae</taxon>
        <taxon>Microvirga</taxon>
    </lineage>
</organism>
<evidence type="ECO:0000256" key="2">
    <source>
        <dbReference type="ARBA" id="ARBA00022741"/>
    </source>
</evidence>
<sequence length="295" mass="31983">MFPHPCRPLSPSLPQATVRVFPEAPRAAPSLPEAANGSGLPYYVPAGNECALFELAWRKRLPLLLKGPTGCGKTRFVAHMASRLGLPLHTVSCHDDLTAADLTGRYLLKGGDTVWTDGPLTRAVREGGICYLDEVVEARKDVTVVLHPLTDDRRILPLDRTGEELQAPDSFMLVVSYNPGYQTLLKSLKPSTRQRFVAIEFDFLPMDREAAVVAAESGLPEDRVRPLLLLARRLRALKGQDLEEGVSTRLLVYCASLIAAGVAPEEAVAAALIEPLTDDADVKTGLTEIARATLG</sequence>
<dbReference type="RefSeq" id="WP_152584477.1">
    <property type="nucleotide sequence ID" value="NZ_CP045423.1"/>
</dbReference>
<comment type="similarity">
    <text evidence="1">Belongs to the CbbQ/NirQ/NorQ/GpvN family.</text>
</comment>
<evidence type="ECO:0000313" key="7">
    <source>
        <dbReference type="Proteomes" id="UP000325614"/>
    </source>
</evidence>
<evidence type="ECO:0000259" key="4">
    <source>
        <dbReference type="Pfam" id="PF07728"/>
    </source>
</evidence>
<proteinExistence type="inferred from homology"/>
<protein>
    <submittedName>
        <fullName evidence="6">AAA domain-containing protein</fullName>
    </submittedName>
</protein>
<evidence type="ECO:0000259" key="5">
    <source>
        <dbReference type="Pfam" id="PF08406"/>
    </source>
</evidence>
<keyword evidence="2" id="KW-0547">Nucleotide-binding</keyword>
<dbReference type="EMBL" id="CP045423">
    <property type="protein sequence ID" value="QFU14827.1"/>
    <property type="molecule type" value="Genomic_DNA"/>
</dbReference>
<dbReference type="InterPro" id="IPR011704">
    <property type="entry name" value="ATPase_dyneun-rel_AAA"/>
</dbReference>
<dbReference type="SUPFAM" id="SSF52540">
    <property type="entry name" value="P-loop containing nucleoside triphosphate hydrolases"/>
    <property type="match status" value="1"/>
</dbReference>
<feature type="domain" description="CbbQ/NirQ/NorQ C-terminal" evidence="5">
    <location>
        <begin position="209"/>
        <end position="292"/>
    </location>
</feature>
<feature type="domain" description="ATPase dynein-related AAA" evidence="4">
    <location>
        <begin position="62"/>
        <end position="196"/>
    </location>
</feature>
<dbReference type="InterPro" id="IPR013615">
    <property type="entry name" value="CbbQ_C"/>
</dbReference>
<reference evidence="6 7" key="1">
    <citation type="submission" date="2019-10" db="EMBL/GenBank/DDBJ databases">
        <title>Isolation, Identification of Microvirga thermotolerans HR1, a novel thermophilic bacterium and Comparative Genomics of the genus Microvirga.</title>
        <authorList>
            <person name="Li J."/>
            <person name="Zhang W."/>
            <person name="Lin M."/>
            <person name="Wang J."/>
        </authorList>
    </citation>
    <scope>NUCLEOTIDE SEQUENCE [LARGE SCALE GENOMIC DNA]</scope>
    <source>
        <strain evidence="6 7">HR1</strain>
    </source>
</reference>
<dbReference type="AlphaFoldDB" id="A0A5P9JQB8"/>
<evidence type="ECO:0000313" key="6">
    <source>
        <dbReference type="EMBL" id="QFU14827.1"/>
    </source>
</evidence>
<dbReference type="KEGG" id="mico:GDR74_00585"/>
<dbReference type="Gene3D" id="3.40.50.300">
    <property type="entry name" value="P-loop containing nucleotide triphosphate hydrolases"/>
    <property type="match status" value="1"/>
</dbReference>
<keyword evidence="7" id="KW-1185">Reference proteome</keyword>
<evidence type="ECO:0000256" key="1">
    <source>
        <dbReference type="ARBA" id="ARBA00009417"/>
    </source>
</evidence>
<dbReference type="PANTHER" id="PTHR42759">
    <property type="entry name" value="MOXR FAMILY PROTEIN"/>
    <property type="match status" value="1"/>
</dbReference>
<dbReference type="PANTHER" id="PTHR42759:SF7">
    <property type="entry name" value="DENITRIFICATION REGULATORY PROTEIN NIRQ"/>
    <property type="match status" value="1"/>
</dbReference>
<dbReference type="InterPro" id="IPR050764">
    <property type="entry name" value="CbbQ/NirQ/NorQ/GpvN"/>
</dbReference>
<name>A0A5P9JQB8_9HYPH</name>
<dbReference type="InterPro" id="IPR027417">
    <property type="entry name" value="P-loop_NTPase"/>
</dbReference>
<dbReference type="Pfam" id="PF07728">
    <property type="entry name" value="AAA_5"/>
    <property type="match status" value="1"/>
</dbReference>
<accession>A0A5P9JQB8</accession>
<dbReference type="GO" id="GO:0005524">
    <property type="term" value="F:ATP binding"/>
    <property type="evidence" value="ECO:0007669"/>
    <property type="project" value="UniProtKB-KW"/>
</dbReference>
<gene>
    <name evidence="6" type="ORF">GDR74_00585</name>
</gene>